<keyword evidence="3" id="KW-1185">Reference proteome</keyword>
<feature type="signal peptide" evidence="1">
    <location>
        <begin position="1"/>
        <end position="24"/>
    </location>
</feature>
<evidence type="ECO:0000256" key="1">
    <source>
        <dbReference type="SAM" id="SignalP"/>
    </source>
</evidence>
<comment type="caution">
    <text evidence="2">The sequence shown here is derived from an EMBL/GenBank/DDBJ whole genome shotgun (WGS) entry which is preliminary data.</text>
</comment>
<evidence type="ECO:0000313" key="2">
    <source>
        <dbReference type="EMBL" id="MDA8485279.1"/>
    </source>
</evidence>
<organism evidence="2 3">
    <name type="scientific">Metapseudomonas resinovorans</name>
    <name type="common">Pseudomonas resinovorans</name>
    <dbReference type="NCBI Taxonomy" id="53412"/>
    <lineage>
        <taxon>Bacteria</taxon>
        <taxon>Pseudomonadati</taxon>
        <taxon>Pseudomonadota</taxon>
        <taxon>Gammaproteobacteria</taxon>
        <taxon>Pseudomonadales</taxon>
        <taxon>Pseudomonadaceae</taxon>
        <taxon>Metapseudomonas</taxon>
    </lineage>
</organism>
<reference evidence="2 3" key="1">
    <citation type="submission" date="2022-07" db="EMBL/GenBank/DDBJ databases">
        <title>Genome Analysis of Selected Gammaproteobacteria from Nigerian Food snails.</title>
        <authorList>
            <person name="Okafor A.C."/>
        </authorList>
    </citation>
    <scope>NUCLEOTIDE SEQUENCE [LARGE SCALE GENOMIC DNA]</scope>
    <source>
        <strain evidence="2 3">Awg 2</strain>
    </source>
</reference>
<dbReference type="Proteomes" id="UP001211689">
    <property type="component" value="Unassembled WGS sequence"/>
</dbReference>
<gene>
    <name evidence="2" type="ORF">NNO07_19600</name>
</gene>
<name>A0ABT4Y8X7_METRE</name>
<dbReference type="EMBL" id="JANEWF010000026">
    <property type="protein sequence ID" value="MDA8485279.1"/>
    <property type="molecule type" value="Genomic_DNA"/>
</dbReference>
<feature type="chain" id="PRO_5047491325" description="Type 1 fimbrial protein" evidence="1">
    <location>
        <begin position="25"/>
        <end position="106"/>
    </location>
</feature>
<evidence type="ECO:0008006" key="4">
    <source>
        <dbReference type="Google" id="ProtNLM"/>
    </source>
</evidence>
<protein>
    <recommendedName>
        <fullName evidence="4">Type 1 fimbrial protein</fullName>
    </recommendedName>
</protein>
<evidence type="ECO:0000313" key="3">
    <source>
        <dbReference type="Proteomes" id="UP001211689"/>
    </source>
</evidence>
<keyword evidence="1" id="KW-0732">Signal</keyword>
<dbReference type="RefSeq" id="WP_271471691.1">
    <property type="nucleotide sequence ID" value="NZ_JANEWF010000026.1"/>
</dbReference>
<sequence>MTRKLIAAALVLTTLSAIPLAAEAKTAHGVIQFVGSLSRGPCELSATDWYQHAGRHEGISPSHAGPVQASGNLCAGVADTSYIRVDEVAAASSTTPSAKVVVVTFN</sequence>
<proteinExistence type="predicted"/>
<accession>A0ABT4Y8X7</accession>